<evidence type="ECO:0000313" key="1">
    <source>
        <dbReference type="EMBL" id="MFC3625991.1"/>
    </source>
</evidence>
<dbReference type="RefSeq" id="WP_390278067.1">
    <property type="nucleotide sequence ID" value="NZ_JBHRYH010000017.1"/>
</dbReference>
<keyword evidence="2" id="KW-1185">Reference proteome</keyword>
<comment type="caution">
    <text evidence="1">The sequence shown here is derived from an EMBL/GenBank/DDBJ whole genome shotgun (WGS) entry which is preliminary data.</text>
</comment>
<dbReference type="Proteomes" id="UP001595636">
    <property type="component" value="Unassembled WGS sequence"/>
</dbReference>
<organism evidence="1 2">
    <name type="scientific">Vogesella amnigena</name>
    <dbReference type="NCBI Taxonomy" id="1507449"/>
    <lineage>
        <taxon>Bacteria</taxon>
        <taxon>Pseudomonadati</taxon>
        <taxon>Pseudomonadota</taxon>
        <taxon>Betaproteobacteria</taxon>
        <taxon>Neisseriales</taxon>
        <taxon>Chromobacteriaceae</taxon>
        <taxon>Vogesella</taxon>
    </lineage>
</organism>
<name>A0ABV7TTD6_9NEIS</name>
<reference evidence="2" key="1">
    <citation type="journal article" date="2019" name="Int. J. Syst. Evol. Microbiol.">
        <title>The Global Catalogue of Microorganisms (GCM) 10K type strain sequencing project: providing services to taxonomists for standard genome sequencing and annotation.</title>
        <authorList>
            <consortium name="The Broad Institute Genomics Platform"/>
            <consortium name="The Broad Institute Genome Sequencing Center for Infectious Disease"/>
            <person name="Wu L."/>
            <person name="Ma J."/>
        </authorList>
    </citation>
    <scope>NUCLEOTIDE SEQUENCE [LARGE SCALE GENOMIC DNA]</scope>
    <source>
        <strain evidence="2">KCTC 42195</strain>
    </source>
</reference>
<proteinExistence type="predicted"/>
<protein>
    <submittedName>
        <fullName evidence="1">Uncharacterized protein</fullName>
    </submittedName>
</protein>
<evidence type="ECO:0000313" key="2">
    <source>
        <dbReference type="Proteomes" id="UP001595636"/>
    </source>
</evidence>
<dbReference type="EMBL" id="JBHRYH010000017">
    <property type="protein sequence ID" value="MFC3625991.1"/>
    <property type="molecule type" value="Genomic_DNA"/>
</dbReference>
<sequence length="173" mass="18958">MIRIDPVGESEAIHTRLPHAPVPRHVLPHAVAEAAGEFQASLLAQHALQLDPDGAQRQAATPEQLAAQLAQLLALLQERIDDLKERALLAGGKPAHGLFAELEQVGEVLARLVGLWPQLAQSLPQQQQEARVRLRLMFGGCHFLLRVLQHSAEQDDWQRLAGSLADSEQQLLA</sequence>
<gene>
    <name evidence="1" type="ORF">ACFOKJ_07565</name>
</gene>
<accession>A0ABV7TTD6</accession>